<comment type="caution">
    <text evidence="1">The sequence shown here is derived from an EMBL/GenBank/DDBJ whole genome shotgun (WGS) entry which is preliminary data.</text>
</comment>
<sequence length="133" mass="15824">MYEWLKDYQKLEEELAYLEFNLEQTEIELKRWTSGDLAKVKLQEDSLGAKVEEVIEKIKNDITFKKEQREKLIQLVNTFKGLDNQILKMKYIDGMTLESIAEELNYSASYIYKKHAEMIRMIKFAETMNLSLN</sequence>
<dbReference type="EMBL" id="MTLA01000012">
    <property type="protein sequence ID" value="OOP70183.1"/>
    <property type="molecule type" value="Genomic_DNA"/>
</dbReference>
<evidence type="ECO:0000313" key="2">
    <source>
        <dbReference type="Proteomes" id="UP000189761"/>
    </source>
</evidence>
<dbReference type="Gene3D" id="1.20.140.160">
    <property type="match status" value="1"/>
</dbReference>
<dbReference type="InterPro" id="IPR013324">
    <property type="entry name" value="RNA_pol_sigma_r3/r4-like"/>
</dbReference>
<name>A0A8E2IEY9_9BACI</name>
<evidence type="ECO:0000313" key="1">
    <source>
        <dbReference type="EMBL" id="OOP70183.1"/>
    </source>
</evidence>
<dbReference type="Proteomes" id="UP000189761">
    <property type="component" value="Unassembled WGS sequence"/>
</dbReference>
<accession>A0A8E2IEY9</accession>
<dbReference type="RefSeq" id="WP_058006472.1">
    <property type="nucleotide sequence ID" value="NZ_CP065424.1"/>
</dbReference>
<organism evidence="1 2">
    <name type="scientific">Heyndrickxia oleronia</name>
    <dbReference type="NCBI Taxonomy" id="38875"/>
    <lineage>
        <taxon>Bacteria</taxon>
        <taxon>Bacillati</taxon>
        <taxon>Bacillota</taxon>
        <taxon>Bacilli</taxon>
        <taxon>Bacillales</taxon>
        <taxon>Bacillaceae</taxon>
        <taxon>Heyndrickxia</taxon>
    </lineage>
</organism>
<reference evidence="1 2" key="1">
    <citation type="submission" date="2017-01" db="EMBL/GenBank/DDBJ databases">
        <title>Draft genome sequence of Bacillus oleronius.</title>
        <authorList>
            <person name="Allam M."/>
        </authorList>
    </citation>
    <scope>NUCLEOTIDE SEQUENCE [LARGE SCALE GENOMIC DNA]</scope>
    <source>
        <strain evidence="1 2">DSM 9356</strain>
    </source>
</reference>
<protein>
    <recommendedName>
        <fullName evidence="3">Phage protein</fullName>
    </recommendedName>
</protein>
<dbReference type="InterPro" id="IPR010861">
    <property type="entry name" value="DUF1492"/>
</dbReference>
<proteinExistence type="predicted"/>
<dbReference type="SUPFAM" id="SSF88659">
    <property type="entry name" value="Sigma3 and sigma4 domains of RNA polymerase sigma factors"/>
    <property type="match status" value="1"/>
</dbReference>
<evidence type="ECO:0008006" key="3">
    <source>
        <dbReference type="Google" id="ProtNLM"/>
    </source>
</evidence>
<gene>
    <name evidence="1" type="ORF">BWZ43_01165</name>
</gene>
<dbReference type="AlphaFoldDB" id="A0A8E2IEY9"/>
<keyword evidence="2" id="KW-1185">Reference proteome</keyword>
<dbReference type="Pfam" id="PF07374">
    <property type="entry name" value="DUF1492"/>
    <property type="match status" value="1"/>
</dbReference>